<dbReference type="PANTHER" id="PTHR12984:SF6">
    <property type="entry name" value="SCY1-LIKE PROTEIN 2"/>
    <property type="match status" value="1"/>
</dbReference>
<evidence type="ECO:0000313" key="3">
    <source>
        <dbReference type="EMBL" id="KAK9916801.1"/>
    </source>
</evidence>
<dbReference type="InterPro" id="IPR011989">
    <property type="entry name" value="ARM-like"/>
</dbReference>
<protein>
    <recommendedName>
        <fullName evidence="2">Protein kinase domain-containing protein</fullName>
    </recommendedName>
</protein>
<gene>
    <name evidence="3" type="ORF">WJX75_007226</name>
</gene>
<dbReference type="InterPro" id="IPR016024">
    <property type="entry name" value="ARM-type_fold"/>
</dbReference>
<feature type="compositionally biased region" description="Polar residues" evidence="1">
    <location>
        <begin position="749"/>
        <end position="763"/>
    </location>
</feature>
<evidence type="ECO:0000313" key="4">
    <source>
        <dbReference type="Proteomes" id="UP001491310"/>
    </source>
</evidence>
<dbReference type="SMART" id="SM00220">
    <property type="entry name" value="S_TKc"/>
    <property type="match status" value="1"/>
</dbReference>
<feature type="domain" description="Protein kinase" evidence="2">
    <location>
        <begin position="38"/>
        <end position="341"/>
    </location>
</feature>
<dbReference type="SUPFAM" id="SSF56112">
    <property type="entry name" value="Protein kinase-like (PK-like)"/>
    <property type="match status" value="1"/>
</dbReference>
<feature type="region of interest" description="Disordered" evidence="1">
    <location>
        <begin position="714"/>
        <end position="763"/>
    </location>
</feature>
<accession>A0ABR2YYP3</accession>
<name>A0ABR2YYP3_9CHLO</name>
<dbReference type="Gene3D" id="3.30.200.20">
    <property type="entry name" value="Phosphorylase Kinase, domain 1"/>
    <property type="match status" value="1"/>
</dbReference>
<dbReference type="EMBL" id="JALJOT010000003">
    <property type="protein sequence ID" value="KAK9916801.1"/>
    <property type="molecule type" value="Genomic_DNA"/>
</dbReference>
<dbReference type="Proteomes" id="UP001491310">
    <property type="component" value="Unassembled WGS sequence"/>
</dbReference>
<dbReference type="InterPro" id="IPR000719">
    <property type="entry name" value="Prot_kinase_dom"/>
</dbReference>
<dbReference type="Pfam" id="PF00069">
    <property type="entry name" value="Pkinase"/>
    <property type="match status" value="1"/>
</dbReference>
<keyword evidence="4" id="KW-1185">Reference proteome</keyword>
<dbReference type="InterPro" id="IPR011009">
    <property type="entry name" value="Kinase-like_dom_sf"/>
</dbReference>
<reference evidence="3 4" key="1">
    <citation type="journal article" date="2024" name="Nat. Commun.">
        <title>Phylogenomics reveals the evolutionary origins of lichenization in chlorophyte algae.</title>
        <authorList>
            <person name="Puginier C."/>
            <person name="Libourel C."/>
            <person name="Otte J."/>
            <person name="Skaloud P."/>
            <person name="Haon M."/>
            <person name="Grisel S."/>
            <person name="Petersen M."/>
            <person name="Berrin J.G."/>
            <person name="Delaux P.M."/>
            <person name="Dal Grande F."/>
            <person name="Keller J."/>
        </authorList>
    </citation>
    <scope>NUCLEOTIDE SEQUENCE [LARGE SCALE GENOMIC DNA]</scope>
    <source>
        <strain evidence="3 4">SAG 216-7</strain>
    </source>
</reference>
<dbReference type="SUPFAM" id="SSF48371">
    <property type="entry name" value="ARM repeat"/>
    <property type="match status" value="1"/>
</dbReference>
<proteinExistence type="predicted"/>
<feature type="compositionally biased region" description="Low complexity" evidence="1">
    <location>
        <begin position="718"/>
        <end position="732"/>
    </location>
</feature>
<evidence type="ECO:0000256" key="1">
    <source>
        <dbReference type="SAM" id="MobiDB-lite"/>
    </source>
</evidence>
<dbReference type="Gene3D" id="1.10.510.10">
    <property type="entry name" value="Transferase(Phosphotransferase) domain 1"/>
    <property type="match status" value="1"/>
</dbReference>
<comment type="caution">
    <text evidence="3">The sequence shown here is derived from an EMBL/GenBank/DDBJ whole genome shotgun (WGS) entry which is preliminary data.</text>
</comment>
<sequence>MNFASFKNALGQVVQSASSSARDFGASVTGTPKALREYSLQGQTATGGLNGCWKIYSAKAKKEGVAHPAVSIWILDKRSMAEAGASPAEIEAAAETARRDAGGLTRLKHPAIVKVVEALEETRTQLLLVTEPIFASAADLLARFATLPPAAADARKDTRLSELEIKAGLLQVADGLHFLHTEANQVHRALCPHTVFITTKGAWKLGGLSLSSPAFITTETTGVIPVSYRDSSMERFMRYQQPPLAYVAPELANADGQTAASSIGTAADIFSLAAFAYEVLAGKQLLPVQFDLDDYNGRLASLHQAPMEGAPVSLRPTFQAMLAQSPSLRPPAVSFTAAGYFQEDMLLRAVRFLDTMIQRDNLQKAAFLKDMGSIWPRVDARVVKFRMLPPLIAEARTEALQPVLLPLLLAMLEQQSTQDFEEVFFPQMASLCGSAKGDALLLLTRNADVFAARLPRDPVTRVILPLLCRAADQGEPRCQEEMLKRVPKVAERSDLSVVETDLMPRINQLCLATTNAGVRVAALSALAALAARLPKDHALRSLSTIHKVTAVDRSPGTVSGCLVLGSALAHQWGAELAAEKVLPVLTPLLTSPSLSPGHFAAALQTVKQLLDSIEVARAGDFDEPAAGRSSLNNDAGSAFATIGHPLDWMGSGTVAGVASAASNDDDMFKDPTWKDPQLQLGGLASFTPQSSGGLGFPTAAAPLTSGSAVAQLDDFFGAPQPRQPAAAPLAPKLAPPPRGLQPVPFAQKAPSQPTSPAAQESLI</sequence>
<dbReference type="InterPro" id="IPR051177">
    <property type="entry name" value="CIK-Related_Protein"/>
</dbReference>
<dbReference type="PROSITE" id="PS50011">
    <property type="entry name" value="PROTEIN_KINASE_DOM"/>
    <property type="match status" value="1"/>
</dbReference>
<dbReference type="PANTHER" id="PTHR12984">
    <property type="entry name" value="SCY1-RELATED S/T PROTEIN KINASE-LIKE"/>
    <property type="match status" value="1"/>
</dbReference>
<dbReference type="Gene3D" id="1.25.10.10">
    <property type="entry name" value="Leucine-rich Repeat Variant"/>
    <property type="match status" value="1"/>
</dbReference>
<evidence type="ECO:0000259" key="2">
    <source>
        <dbReference type="PROSITE" id="PS50011"/>
    </source>
</evidence>
<organism evidence="3 4">
    <name type="scientific">Coccomyxa subellipsoidea</name>
    <dbReference type="NCBI Taxonomy" id="248742"/>
    <lineage>
        <taxon>Eukaryota</taxon>
        <taxon>Viridiplantae</taxon>
        <taxon>Chlorophyta</taxon>
        <taxon>core chlorophytes</taxon>
        <taxon>Trebouxiophyceae</taxon>
        <taxon>Trebouxiophyceae incertae sedis</taxon>
        <taxon>Coccomyxaceae</taxon>
        <taxon>Coccomyxa</taxon>
    </lineage>
</organism>